<dbReference type="EMBL" id="BMEA01000002">
    <property type="protein sequence ID" value="GGB84394.1"/>
    <property type="molecule type" value="Genomic_DNA"/>
</dbReference>
<evidence type="ECO:0000313" key="5">
    <source>
        <dbReference type="EMBL" id="GGB84394.1"/>
    </source>
</evidence>
<dbReference type="Proteomes" id="UP000628079">
    <property type="component" value="Unassembled WGS sequence"/>
</dbReference>
<comment type="similarity">
    <text evidence="2">Belongs to the ABC-2 integral membrane protein family.</text>
</comment>
<dbReference type="GO" id="GO:0015920">
    <property type="term" value="P:lipopolysaccharide transport"/>
    <property type="evidence" value="ECO:0007669"/>
    <property type="project" value="TreeGrafter"/>
</dbReference>
<sequence length="296" mass="33008">MMSTDKQVVKAEQENEFTTTHHVYEPHRAGIPPLGNYARELWKRREFASEMSKATMRGANTLTVFGQLWLVLNPLLLAGVYYLLVQILAGGSKGMDFFAQLCAGLFTFYFVAGSMSTGAASVVGGGKLLLNTAFPRLLMPFSAVRTAFFRFLPTLPVYALFHIVAGLGFHPSMLVALYFLGLLIVFALGVAAFFATIQVYFRDTTSFLPYFNRIWLYASPVLWSIEQVPPRFEGVVTIMEYVNPLHSLLGGFTECLVNGDIPHLHTWVTATVWAGAVFAIGSLFFMSREREFAVRL</sequence>
<evidence type="ECO:0000256" key="4">
    <source>
        <dbReference type="SAM" id="Phobius"/>
    </source>
</evidence>
<feature type="transmembrane region" description="Helical" evidence="4">
    <location>
        <begin position="97"/>
        <end position="126"/>
    </location>
</feature>
<feature type="transmembrane region" description="Helical" evidence="4">
    <location>
        <begin position="61"/>
        <end position="85"/>
    </location>
</feature>
<name>A0A8H9FWP3_9MICO</name>
<gene>
    <name evidence="5" type="ORF">GCM10011314_25060</name>
</gene>
<evidence type="ECO:0000256" key="3">
    <source>
        <dbReference type="ARBA" id="ARBA00022448"/>
    </source>
</evidence>
<protein>
    <submittedName>
        <fullName evidence="5">Transport permease protein</fullName>
    </submittedName>
</protein>
<comment type="subcellular location">
    <subcellularLocation>
        <location evidence="1">Cell inner membrane</location>
        <topology evidence="1">Multi-pass membrane protein</topology>
    </subcellularLocation>
</comment>
<dbReference type="PANTHER" id="PTHR30413:SF8">
    <property type="entry name" value="TRANSPORT PERMEASE PROTEIN"/>
    <property type="match status" value="1"/>
</dbReference>
<proteinExistence type="inferred from homology"/>
<reference evidence="5" key="2">
    <citation type="submission" date="2020-09" db="EMBL/GenBank/DDBJ databases">
        <authorList>
            <person name="Sun Q."/>
            <person name="Zhou Y."/>
        </authorList>
    </citation>
    <scope>NUCLEOTIDE SEQUENCE</scope>
    <source>
        <strain evidence="5">CGMCC 1.10749</strain>
    </source>
</reference>
<feature type="transmembrane region" description="Helical" evidence="4">
    <location>
        <begin position="175"/>
        <end position="195"/>
    </location>
</feature>
<evidence type="ECO:0000313" key="6">
    <source>
        <dbReference type="Proteomes" id="UP000628079"/>
    </source>
</evidence>
<dbReference type="PANTHER" id="PTHR30413">
    <property type="entry name" value="INNER MEMBRANE TRANSPORT PERMEASE"/>
    <property type="match status" value="1"/>
</dbReference>
<dbReference type="GO" id="GO:0005886">
    <property type="term" value="C:plasma membrane"/>
    <property type="evidence" value="ECO:0007669"/>
    <property type="project" value="UniProtKB-SubCell"/>
</dbReference>
<dbReference type="AlphaFoldDB" id="A0A8H9FWP3"/>
<keyword evidence="4" id="KW-0472">Membrane</keyword>
<organism evidence="5 6">
    <name type="scientific">Knoellia flava</name>
    <dbReference type="NCBI Taxonomy" id="913969"/>
    <lineage>
        <taxon>Bacteria</taxon>
        <taxon>Bacillati</taxon>
        <taxon>Actinomycetota</taxon>
        <taxon>Actinomycetes</taxon>
        <taxon>Micrococcales</taxon>
        <taxon>Intrasporangiaceae</taxon>
        <taxon>Knoellia</taxon>
    </lineage>
</organism>
<keyword evidence="4" id="KW-0812">Transmembrane</keyword>
<keyword evidence="3" id="KW-0813">Transport</keyword>
<comment type="caution">
    <text evidence="5">The sequence shown here is derived from an EMBL/GenBank/DDBJ whole genome shotgun (WGS) entry which is preliminary data.</text>
</comment>
<evidence type="ECO:0000256" key="1">
    <source>
        <dbReference type="ARBA" id="ARBA00004429"/>
    </source>
</evidence>
<accession>A0A8H9FWP3</accession>
<reference evidence="5" key="1">
    <citation type="journal article" date="2014" name="Int. J. Syst. Evol. Microbiol.">
        <title>Complete genome sequence of Corynebacterium casei LMG S-19264T (=DSM 44701T), isolated from a smear-ripened cheese.</title>
        <authorList>
            <consortium name="US DOE Joint Genome Institute (JGI-PGF)"/>
            <person name="Walter F."/>
            <person name="Albersmeier A."/>
            <person name="Kalinowski J."/>
            <person name="Ruckert C."/>
        </authorList>
    </citation>
    <scope>NUCLEOTIDE SEQUENCE</scope>
    <source>
        <strain evidence="5">CGMCC 1.10749</strain>
    </source>
</reference>
<evidence type="ECO:0000256" key="2">
    <source>
        <dbReference type="ARBA" id="ARBA00007783"/>
    </source>
</evidence>
<feature type="transmembrane region" description="Helical" evidence="4">
    <location>
        <begin position="147"/>
        <end position="169"/>
    </location>
</feature>
<feature type="transmembrane region" description="Helical" evidence="4">
    <location>
        <begin position="267"/>
        <end position="286"/>
    </location>
</feature>
<keyword evidence="4" id="KW-1133">Transmembrane helix</keyword>